<accession>A0A8U0I0T8</accession>
<dbReference type="Gene3D" id="3.40.50.720">
    <property type="entry name" value="NAD(P)-binding Rossmann-like Domain"/>
    <property type="match status" value="1"/>
</dbReference>
<dbReference type="SMART" id="SM00822">
    <property type="entry name" value="PKS_KR"/>
    <property type="match status" value="1"/>
</dbReference>
<keyword evidence="5" id="KW-1185">Reference proteome</keyword>
<dbReference type="Proteomes" id="UP000830729">
    <property type="component" value="Plasmid unnamed2"/>
</dbReference>
<organism evidence="4 5">
    <name type="scientific">Halorussus limi</name>
    <dbReference type="NCBI Taxonomy" id="2938695"/>
    <lineage>
        <taxon>Archaea</taxon>
        <taxon>Methanobacteriati</taxon>
        <taxon>Methanobacteriota</taxon>
        <taxon>Stenosarchaea group</taxon>
        <taxon>Halobacteria</taxon>
        <taxon>Halobacteriales</taxon>
        <taxon>Haladaptataceae</taxon>
        <taxon>Halorussus</taxon>
    </lineage>
</organism>
<name>A0A8U0I0T8_9EURY</name>
<dbReference type="CDD" id="cd05233">
    <property type="entry name" value="SDR_c"/>
    <property type="match status" value="1"/>
</dbReference>
<dbReference type="Pfam" id="PF13561">
    <property type="entry name" value="adh_short_C2"/>
    <property type="match status" value="1"/>
</dbReference>
<reference evidence="4 5" key="1">
    <citation type="submission" date="2022-04" db="EMBL/GenBank/DDBJ databases">
        <title>Diverse halophilic archaea isolated from saline environments.</title>
        <authorList>
            <person name="Cui H.-L."/>
        </authorList>
    </citation>
    <scope>NUCLEOTIDE SEQUENCE [LARGE SCALE GENOMIC DNA]</scope>
    <source>
        <strain evidence="4 5">XZYJT49</strain>
        <plasmid evidence="4 5">unnamed2</plasmid>
    </source>
</reference>
<dbReference type="PANTHER" id="PTHR43477">
    <property type="entry name" value="DIHYDROANTICAPSIN 7-DEHYDROGENASE"/>
    <property type="match status" value="1"/>
</dbReference>
<dbReference type="InterPro" id="IPR002347">
    <property type="entry name" value="SDR_fam"/>
</dbReference>
<evidence type="ECO:0000256" key="2">
    <source>
        <dbReference type="ARBA" id="ARBA00023002"/>
    </source>
</evidence>
<sequence length="253" mass="26557">MQLDDKTVLVTGAASGIGAATAKQCSEYGARVLVTDVDTPGAEEVAETIRDDGGDAEAHELDVTDPEQVATVIEAAHEEYGLDGLFNNAGVGHPGQSIEDVDESVRDFVMNVNINGVWNCCHAALPLLKEQGHGSVVNMSSVAGKLGLPGQSVYSLTKGAVLNFTRAAAQEAGPHGVRVNAVCPGFVDTPLTDSYFEGRDDPDRAREAMVEQYPLKRLGDPDEVADCVAFLLSDHASYVTGHGLVIDGGYESG</sequence>
<proteinExistence type="inferred from homology"/>
<gene>
    <name evidence="4" type="ORF">M0R89_20650</name>
</gene>
<dbReference type="NCBIfam" id="NF009466">
    <property type="entry name" value="PRK12826.1-2"/>
    <property type="match status" value="1"/>
</dbReference>
<dbReference type="SUPFAM" id="SSF51735">
    <property type="entry name" value="NAD(P)-binding Rossmann-fold domains"/>
    <property type="match status" value="1"/>
</dbReference>
<dbReference type="GO" id="GO:0016491">
    <property type="term" value="F:oxidoreductase activity"/>
    <property type="evidence" value="ECO:0007669"/>
    <property type="project" value="UniProtKB-KW"/>
</dbReference>
<dbReference type="KEGG" id="halx:M0R89_20650"/>
<dbReference type="GeneID" id="72187663"/>
<dbReference type="PANTHER" id="PTHR43477:SF1">
    <property type="entry name" value="DIHYDROANTICAPSIN 7-DEHYDROGENASE"/>
    <property type="match status" value="1"/>
</dbReference>
<keyword evidence="2" id="KW-0560">Oxidoreductase</keyword>
<dbReference type="NCBIfam" id="NF005559">
    <property type="entry name" value="PRK07231.1"/>
    <property type="match status" value="1"/>
</dbReference>
<evidence type="ECO:0000313" key="4">
    <source>
        <dbReference type="EMBL" id="UPV76880.1"/>
    </source>
</evidence>
<dbReference type="FunFam" id="3.40.50.720:FF:000084">
    <property type="entry name" value="Short-chain dehydrogenase reductase"/>
    <property type="match status" value="1"/>
</dbReference>
<dbReference type="RefSeq" id="WP_248652913.1">
    <property type="nucleotide sequence ID" value="NZ_CP096661.1"/>
</dbReference>
<keyword evidence="4" id="KW-0614">Plasmid</keyword>
<dbReference type="InterPro" id="IPR051122">
    <property type="entry name" value="SDR_DHRS6-like"/>
</dbReference>
<feature type="domain" description="Ketoreductase" evidence="3">
    <location>
        <begin position="6"/>
        <end position="185"/>
    </location>
</feature>
<dbReference type="AlphaFoldDB" id="A0A8U0I0T8"/>
<evidence type="ECO:0000313" key="5">
    <source>
        <dbReference type="Proteomes" id="UP000830729"/>
    </source>
</evidence>
<dbReference type="PRINTS" id="PR00081">
    <property type="entry name" value="GDHRDH"/>
</dbReference>
<evidence type="ECO:0000256" key="1">
    <source>
        <dbReference type="ARBA" id="ARBA00006484"/>
    </source>
</evidence>
<evidence type="ECO:0000259" key="3">
    <source>
        <dbReference type="SMART" id="SM00822"/>
    </source>
</evidence>
<dbReference type="EMBL" id="CP096661">
    <property type="protein sequence ID" value="UPV76880.1"/>
    <property type="molecule type" value="Genomic_DNA"/>
</dbReference>
<dbReference type="InterPro" id="IPR057326">
    <property type="entry name" value="KR_dom"/>
</dbReference>
<dbReference type="InterPro" id="IPR036291">
    <property type="entry name" value="NAD(P)-bd_dom_sf"/>
</dbReference>
<dbReference type="PRINTS" id="PR00080">
    <property type="entry name" value="SDRFAMILY"/>
</dbReference>
<geneLocation type="plasmid" evidence="4 5">
    <name>unnamed2</name>
</geneLocation>
<protein>
    <submittedName>
        <fullName evidence="4">SDR family oxidoreductase</fullName>
    </submittedName>
</protein>
<comment type="similarity">
    <text evidence="1">Belongs to the short-chain dehydrogenases/reductases (SDR) family.</text>
</comment>